<dbReference type="EMBL" id="MU128918">
    <property type="protein sequence ID" value="KAF9519378.1"/>
    <property type="molecule type" value="Genomic_DNA"/>
</dbReference>
<dbReference type="PANTHER" id="PTHR21310:SF39">
    <property type="entry name" value="AMINOGLYCOSIDE PHOSPHOTRANSFERASE DOMAIN-CONTAINING PROTEIN"/>
    <property type="match status" value="1"/>
</dbReference>
<dbReference type="OrthoDB" id="4177236at2759"/>
<reference evidence="2" key="1">
    <citation type="journal article" date="2020" name="Nat. Commun.">
        <title>Large-scale genome sequencing of mycorrhizal fungi provides insights into the early evolution of symbiotic traits.</title>
        <authorList>
            <person name="Miyauchi S."/>
            <person name="Kiss E."/>
            <person name="Kuo A."/>
            <person name="Drula E."/>
            <person name="Kohler A."/>
            <person name="Sanchez-Garcia M."/>
            <person name="Morin E."/>
            <person name="Andreopoulos B."/>
            <person name="Barry K.W."/>
            <person name="Bonito G."/>
            <person name="Buee M."/>
            <person name="Carver A."/>
            <person name="Chen C."/>
            <person name="Cichocki N."/>
            <person name="Clum A."/>
            <person name="Culley D."/>
            <person name="Crous P.W."/>
            <person name="Fauchery L."/>
            <person name="Girlanda M."/>
            <person name="Hayes R.D."/>
            <person name="Keri Z."/>
            <person name="LaButti K."/>
            <person name="Lipzen A."/>
            <person name="Lombard V."/>
            <person name="Magnuson J."/>
            <person name="Maillard F."/>
            <person name="Murat C."/>
            <person name="Nolan M."/>
            <person name="Ohm R.A."/>
            <person name="Pangilinan J."/>
            <person name="Pereira M.F."/>
            <person name="Perotto S."/>
            <person name="Peter M."/>
            <person name="Pfister S."/>
            <person name="Riley R."/>
            <person name="Sitrit Y."/>
            <person name="Stielow J.B."/>
            <person name="Szollosi G."/>
            <person name="Zifcakova L."/>
            <person name="Stursova M."/>
            <person name="Spatafora J.W."/>
            <person name="Tedersoo L."/>
            <person name="Vaario L.M."/>
            <person name="Yamada A."/>
            <person name="Yan M."/>
            <person name="Wang P."/>
            <person name="Xu J."/>
            <person name="Bruns T."/>
            <person name="Baldrian P."/>
            <person name="Vilgalys R."/>
            <person name="Dunand C."/>
            <person name="Henrissat B."/>
            <person name="Grigoriev I.V."/>
            <person name="Hibbett D."/>
            <person name="Nagy L.G."/>
            <person name="Martin F.M."/>
        </authorList>
    </citation>
    <scope>NUCLEOTIDE SEQUENCE</scope>
    <source>
        <strain evidence="2">UP504</strain>
    </source>
</reference>
<gene>
    <name evidence="2" type="ORF">BS47DRAFT_1482078</name>
</gene>
<protein>
    <recommendedName>
        <fullName evidence="1">Aminoglycoside phosphotransferase domain-containing protein</fullName>
    </recommendedName>
</protein>
<dbReference type="AlphaFoldDB" id="A0A9P6B7Y8"/>
<sequence length="321" mass="36915">MIQPELAATDGKLIRLSAVSECQSHNHNDLTFDEDALDSYTDAEMIAFFVDGRAAPDEIFALKHAREMGIRVPTVHRSIFFDDPPFPSAIIIMERIHGRTLEHLWAEIGWWKTIRLALQLRRFAQIMRADTSTTTGGLVSGFIRSPYLDGIYAPLPHSSPAAFTGYVNWWLVNCRPTLVKPRPDLSLQPLREHIFVHQDLVGRNIVVDARDQLWIVDWGFAGYYPIYMEYMGMHAPFMPWSSNSWISSWMARLARWRWAFLRFIVLGSSRPYQRARDAMIEVYRRSCKFRLERAPDSQPDGPDFTDEPPHLISLVVGIPGL</sequence>
<dbReference type="PANTHER" id="PTHR21310">
    <property type="entry name" value="AMINOGLYCOSIDE PHOSPHOTRANSFERASE-RELATED-RELATED"/>
    <property type="match status" value="1"/>
</dbReference>
<dbReference type="SUPFAM" id="SSF56112">
    <property type="entry name" value="Protein kinase-like (PK-like)"/>
    <property type="match status" value="1"/>
</dbReference>
<name>A0A9P6B7Y8_9AGAM</name>
<dbReference type="Proteomes" id="UP000886523">
    <property type="component" value="Unassembled WGS sequence"/>
</dbReference>
<keyword evidence="3" id="KW-1185">Reference proteome</keyword>
<dbReference type="Pfam" id="PF01636">
    <property type="entry name" value="APH"/>
    <property type="match status" value="1"/>
</dbReference>
<evidence type="ECO:0000313" key="2">
    <source>
        <dbReference type="EMBL" id="KAF9519378.1"/>
    </source>
</evidence>
<organism evidence="2 3">
    <name type="scientific">Hydnum rufescens UP504</name>
    <dbReference type="NCBI Taxonomy" id="1448309"/>
    <lineage>
        <taxon>Eukaryota</taxon>
        <taxon>Fungi</taxon>
        <taxon>Dikarya</taxon>
        <taxon>Basidiomycota</taxon>
        <taxon>Agaricomycotina</taxon>
        <taxon>Agaricomycetes</taxon>
        <taxon>Cantharellales</taxon>
        <taxon>Hydnaceae</taxon>
        <taxon>Hydnum</taxon>
    </lineage>
</organism>
<proteinExistence type="predicted"/>
<dbReference type="InterPro" id="IPR011009">
    <property type="entry name" value="Kinase-like_dom_sf"/>
</dbReference>
<accession>A0A9P6B7Y8</accession>
<feature type="domain" description="Aminoglycoside phosphotransferase" evidence="1">
    <location>
        <begin position="55"/>
        <end position="263"/>
    </location>
</feature>
<comment type="caution">
    <text evidence="2">The sequence shown here is derived from an EMBL/GenBank/DDBJ whole genome shotgun (WGS) entry which is preliminary data.</text>
</comment>
<evidence type="ECO:0000259" key="1">
    <source>
        <dbReference type="Pfam" id="PF01636"/>
    </source>
</evidence>
<evidence type="ECO:0000313" key="3">
    <source>
        <dbReference type="Proteomes" id="UP000886523"/>
    </source>
</evidence>
<dbReference type="InterPro" id="IPR002575">
    <property type="entry name" value="Aminoglycoside_PTrfase"/>
</dbReference>
<dbReference type="InterPro" id="IPR051678">
    <property type="entry name" value="AGP_Transferase"/>
</dbReference>